<dbReference type="Proteomes" id="UP000547458">
    <property type="component" value="Unassembled WGS sequence"/>
</dbReference>
<dbReference type="Pfam" id="PF25991">
    <property type="entry name" value="KhtT_N"/>
    <property type="match status" value="1"/>
</dbReference>
<dbReference type="PANTHER" id="PTHR30445:SF8">
    <property type="entry name" value="K(+)_H(+) ANTIPORTER SUBUNIT KHTT"/>
    <property type="match status" value="1"/>
</dbReference>
<dbReference type="RefSeq" id="WP_167991971.1">
    <property type="nucleotide sequence ID" value="NZ_JAATJL010000001.1"/>
</dbReference>
<dbReference type="PROSITE" id="PS51202">
    <property type="entry name" value="RCK_C"/>
    <property type="match status" value="1"/>
</dbReference>
<sequence>MRVEQTPLPGIGVRKDIVTASGRRIGTVTQRDGETELIVSRADDPDACLASIPLTADEASTLGNLLGAHQVVAQLTEEHRDLPGVNTRQFLIDIDSPYDGRKLGDTKMRTRTSVSLVAVLRKGQVQASPTPDFTLAAGDLLVAVGTSEGLDAAAEILRGG</sequence>
<dbReference type="InterPro" id="IPR026278">
    <property type="entry name" value="KhtT"/>
</dbReference>
<evidence type="ECO:0000313" key="2">
    <source>
        <dbReference type="EMBL" id="NJC21849.1"/>
    </source>
</evidence>
<keyword evidence="3" id="KW-1185">Reference proteome</keyword>
<gene>
    <name evidence="2" type="ORF">BJ994_000925</name>
</gene>
<proteinExistence type="predicted"/>
<evidence type="ECO:0000259" key="1">
    <source>
        <dbReference type="PROSITE" id="PS51202"/>
    </source>
</evidence>
<evidence type="ECO:0000313" key="3">
    <source>
        <dbReference type="Proteomes" id="UP000547458"/>
    </source>
</evidence>
<dbReference type="InterPro" id="IPR006037">
    <property type="entry name" value="RCK_C"/>
</dbReference>
<dbReference type="InterPro" id="IPR058776">
    <property type="entry name" value="KhtT-like_N"/>
</dbReference>
<dbReference type="InterPro" id="IPR036721">
    <property type="entry name" value="RCK_C_sf"/>
</dbReference>
<dbReference type="PIRSF" id="PIRSF005028">
    <property type="entry name" value="KhtT"/>
    <property type="match status" value="1"/>
</dbReference>
<name>A0A846RL50_9MICC</name>
<dbReference type="EMBL" id="JAATJL010000001">
    <property type="protein sequence ID" value="NJC21849.1"/>
    <property type="molecule type" value="Genomic_DNA"/>
</dbReference>
<dbReference type="Pfam" id="PF02080">
    <property type="entry name" value="TrkA_C"/>
    <property type="match status" value="1"/>
</dbReference>
<dbReference type="GO" id="GO:0008324">
    <property type="term" value="F:monoatomic cation transmembrane transporter activity"/>
    <property type="evidence" value="ECO:0007669"/>
    <property type="project" value="InterPro"/>
</dbReference>
<dbReference type="Gene3D" id="3.30.70.1450">
    <property type="entry name" value="Regulator of K+ conductance, C-terminal domain"/>
    <property type="match status" value="1"/>
</dbReference>
<dbReference type="GO" id="GO:0006813">
    <property type="term" value="P:potassium ion transport"/>
    <property type="evidence" value="ECO:0007669"/>
    <property type="project" value="InterPro"/>
</dbReference>
<dbReference type="SUPFAM" id="SSF116726">
    <property type="entry name" value="TrkA C-terminal domain-like"/>
    <property type="match status" value="1"/>
</dbReference>
<reference evidence="2 3" key="1">
    <citation type="submission" date="2020-03" db="EMBL/GenBank/DDBJ databases">
        <title>Sequencing the genomes of 1000 actinobacteria strains.</title>
        <authorList>
            <person name="Klenk H.-P."/>
        </authorList>
    </citation>
    <scope>NUCLEOTIDE SEQUENCE [LARGE SCALE GENOMIC DNA]</scope>
    <source>
        <strain evidence="2 3">DSM 16403</strain>
    </source>
</reference>
<dbReference type="InterPro" id="IPR050144">
    <property type="entry name" value="AAE_transporter"/>
</dbReference>
<dbReference type="PANTHER" id="PTHR30445">
    <property type="entry name" value="K(+)_H(+) ANTIPORTER SUBUNIT KHTT"/>
    <property type="match status" value="1"/>
</dbReference>
<feature type="domain" description="RCK C-terminal" evidence="1">
    <location>
        <begin position="75"/>
        <end position="159"/>
    </location>
</feature>
<dbReference type="AlphaFoldDB" id="A0A846RL50"/>
<accession>A0A846RL50</accession>
<comment type="caution">
    <text evidence="2">The sequence shown here is derived from an EMBL/GenBank/DDBJ whole genome shotgun (WGS) entry which is preliminary data.</text>
</comment>
<organism evidence="2 3">
    <name type="scientific">Arthrobacter pigmenti</name>
    <dbReference type="NCBI Taxonomy" id="271432"/>
    <lineage>
        <taxon>Bacteria</taxon>
        <taxon>Bacillati</taxon>
        <taxon>Actinomycetota</taxon>
        <taxon>Actinomycetes</taxon>
        <taxon>Micrococcales</taxon>
        <taxon>Micrococcaceae</taxon>
        <taxon>Arthrobacter</taxon>
    </lineage>
</organism>
<protein>
    <submittedName>
        <fullName evidence="2">TrkA domain protein</fullName>
    </submittedName>
</protein>